<evidence type="ECO:0000313" key="6">
    <source>
        <dbReference type="Proteomes" id="UP000597886"/>
    </source>
</evidence>
<dbReference type="InterPro" id="IPR011250">
    <property type="entry name" value="OMP/PagP_B-barrel"/>
</dbReference>
<reference evidence="5 7" key="1">
    <citation type="submission" date="2019-12" db="EMBL/GenBank/DDBJ databases">
        <title>Ruegeria JWLKs population differentiation of coral mucus and skeleton niches.</title>
        <authorList>
            <person name="Luo D."/>
        </authorList>
    </citation>
    <scope>NUCLEOTIDE SEQUENCE</scope>
    <source>
        <strain evidence="5">HKCCD6181</strain>
        <strain evidence="4 7">HKCCD6238</strain>
    </source>
</reference>
<evidence type="ECO:0000313" key="7">
    <source>
        <dbReference type="Proteomes" id="UP000599383"/>
    </source>
</evidence>
<accession>A0AA90YTY6</accession>
<dbReference type="Gene3D" id="2.40.170.20">
    <property type="entry name" value="TonB-dependent receptor, beta-barrel domain"/>
    <property type="match status" value="1"/>
</dbReference>
<evidence type="ECO:0000313" key="5">
    <source>
        <dbReference type="EMBL" id="NOE19096.1"/>
    </source>
</evidence>
<gene>
    <name evidence="4" type="ORF">GS617_21345</name>
    <name evidence="5" type="ORF">GS634_13275</name>
</gene>
<sequence>MLPGGSTAVAQDSDWSFSGSFYIYAADTKTTIGSLESELSFSEAVENLDLAFMGTLEARSGRWSLIADYMRTDLSFDNDTPGPVFSGAETSLKTQFLSGYAAYTAYQDQNLAVDLGGGFRWFETSSTITLVGGPTPAPSSSASDDWIDPLIAARIRYQINDRWSAVALADYGGFRSDRETAQFLATVGYAIAPKWNLRAGYRYIMVDKGEVDSRFKLSQFGPVLGVTYSF</sequence>
<dbReference type="SUPFAM" id="SSF56925">
    <property type="entry name" value="OMPA-like"/>
    <property type="match status" value="1"/>
</dbReference>
<protein>
    <submittedName>
        <fullName evidence="5">Porin family protein</fullName>
    </submittedName>
</protein>
<organism evidence="5 6">
    <name type="scientific">Ruegeria atlantica</name>
    <dbReference type="NCBI Taxonomy" id="81569"/>
    <lineage>
        <taxon>Bacteria</taxon>
        <taxon>Pseudomonadati</taxon>
        <taxon>Pseudomonadota</taxon>
        <taxon>Alphaproteobacteria</taxon>
        <taxon>Rhodobacterales</taxon>
        <taxon>Roseobacteraceae</taxon>
        <taxon>Ruegeria</taxon>
    </lineage>
</organism>
<comment type="caution">
    <text evidence="5">The sequence shown here is derived from an EMBL/GenBank/DDBJ whole genome shotgun (WGS) entry which is preliminary data.</text>
</comment>
<name>A0AA90YTY6_9RHOB</name>
<keyword evidence="7" id="KW-1185">Reference proteome</keyword>
<dbReference type="AlphaFoldDB" id="A0AA90YTY6"/>
<dbReference type="Proteomes" id="UP000597886">
    <property type="component" value="Unassembled WGS sequence"/>
</dbReference>
<dbReference type="EMBL" id="WVQY01000016">
    <property type="protein sequence ID" value="NOD32820.1"/>
    <property type="molecule type" value="Genomic_DNA"/>
</dbReference>
<evidence type="ECO:0000256" key="2">
    <source>
        <dbReference type="ARBA" id="ARBA00023136"/>
    </source>
</evidence>
<dbReference type="EMBL" id="WVRA01000004">
    <property type="protein sequence ID" value="NOE19096.1"/>
    <property type="molecule type" value="Genomic_DNA"/>
</dbReference>
<dbReference type="GO" id="GO:0009279">
    <property type="term" value="C:cell outer membrane"/>
    <property type="evidence" value="ECO:0007669"/>
    <property type="project" value="UniProtKB-SubCell"/>
</dbReference>
<proteinExistence type="predicted"/>
<dbReference type="Proteomes" id="UP000599383">
    <property type="component" value="Unassembled WGS sequence"/>
</dbReference>
<dbReference type="InterPro" id="IPR036942">
    <property type="entry name" value="Beta-barrel_TonB_sf"/>
</dbReference>
<keyword evidence="3" id="KW-0998">Cell outer membrane</keyword>
<comment type="subcellular location">
    <subcellularLocation>
        <location evidence="1">Cell outer membrane</location>
    </subcellularLocation>
</comment>
<evidence type="ECO:0000256" key="1">
    <source>
        <dbReference type="ARBA" id="ARBA00004442"/>
    </source>
</evidence>
<keyword evidence="2" id="KW-0472">Membrane</keyword>
<evidence type="ECO:0000313" key="4">
    <source>
        <dbReference type="EMBL" id="NOD32820.1"/>
    </source>
</evidence>
<evidence type="ECO:0000256" key="3">
    <source>
        <dbReference type="ARBA" id="ARBA00023237"/>
    </source>
</evidence>